<evidence type="ECO:0000313" key="1">
    <source>
        <dbReference type="EMBL" id="SNS80982.1"/>
    </source>
</evidence>
<evidence type="ECO:0008006" key="3">
    <source>
        <dbReference type="Google" id="ProtNLM"/>
    </source>
</evidence>
<protein>
    <recommendedName>
        <fullName evidence="3">Sensory transduction regulator</fullName>
    </recommendedName>
</protein>
<gene>
    <name evidence="1" type="ORF">SAMN05421640_1326</name>
</gene>
<organism evidence="1 2">
    <name type="scientific">Ekhidna lutea</name>
    <dbReference type="NCBI Taxonomy" id="447679"/>
    <lineage>
        <taxon>Bacteria</taxon>
        <taxon>Pseudomonadati</taxon>
        <taxon>Bacteroidota</taxon>
        <taxon>Cytophagia</taxon>
        <taxon>Cytophagales</taxon>
        <taxon>Reichenbachiellaceae</taxon>
        <taxon>Ekhidna</taxon>
    </lineage>
</organism>
<dbReference type="OrthoDB" id="982113at2"/>
<accession>A0A239HI35</accession>
<dbReference type="AlphaFoldDB" id="A0A239HI35"/>
<dbReference type="Proteomes" id="UP000198393">
    <property type="component" value="Unassembled WGS sequence"/>
</dbReference>
<reference evidence="1 2" key="1">
    <citation type="submission" date="2017-06" db="EMBL/GenBank/DDBJ databases">
        <authorList>
            <person name="Kim H.J."/>
            <person name="Triplett B.A."/>
        </authorList>
    </citation>
    <scope>NUCLEOTIDE SEQUENCE [LARGE SCALE GENOMIC DNA]</scope>
    <source>
        <strain evidence="1 2">DSM 19307</strain>
    </source>
</reference>
<dbReference type="RefSeq" id="WP_089356068.1">
    <property type="nucleotide sequence ID" value="NZ_FZPD01000002.1"/>
</dbReference>
<sequence length="132" mass="15434">MNYRKFSQNFAKEIGGEFREYDDTQSVIIVPLKDGRFQTVTGHIVEHSGYKREVVHLKSKVCKLTYDIPYLDCLEASKEYPYTKFIVEDGFLKVEAINFLVNLKDKMVKEMILEIAQHADDWELKITGKDIH</sequence>
<evidence type="ECO:0000313" key="2">
    <source>
        <dbReference type="Proteomes" id="UP000198393"/>
    </source>
</evidence>
<dbReference type="EMBL" id="FZPD01000002">
    <property type="protein sequence ID" value="SNS80982.1"/>
    <property type="molecule type" value="Genomic_DNA"/>
</dbReference>
<name>A0A239HI35_EKHLU</name>
<proteinExistence type="predicted"/>
<keyword evidence="2" id="KW-1185">Reference proteome</keyword>